<reference evidence="2 3" key="1">
    <citation type="submission" date="2020-08" db="EMBL/GenBank/DDBJ databases">
        <title>Amycolatopsis sp. nov. DR6-1 isolated from Dendrobium heterocarpum.</title>
        <authorList>
            <person name="Tedsree N."/>
            <person name="Kuncharoen N."/>
            <person name="Likhitwitayawuid K."/>
            <person name="Tanasupawat S."/>
        </authorList>
    </citation>
    <scope>NUCLEOTIDE SEQUENCE [LARGE SCALE GENOMIC DNA]</scope>
    <source>
        <strain evidence="2 3">DR6-1</strain>
    </source>
</reference>
<sequence length="134" mass="14559">MPEPEPSVADVVVRLPKTLPAHASVAEARACFADDHVHLLLFTDSGRLLGTLVREDLDDSACGPALRYARLAGRTVPADLPAEAARRLLLRRGQRRLAVINRDGALLGLLCLKRRRTGFCSDADVAARAADRLR</sequence>
<gene>
    <name evidence="2" type="ORF">H4281_40970</name>
</gene>
<dbReference type="InterPro" id="IPR000644">
    <property type="entry name" value="CBS_dom"/>
</dbReference>
<dbReference type="Proteomes" id="UP000526734">
    <property type="component" value="Unassembled WGS sequence"/>
</dbReference>
<dbReference type="AlphaFoldDB" id="A0A7W3ZFJ6"/>
<dbReference type="EMBL" id="JACGZW010000020">
    <property type="protein sequence ID" value="MBB1159555.1"/>
    <property type="molecule type" value="Genomic_DNA"/>
</dbReference>
<feature type="domain" description="CBS" evidence="1">
    <location>
        <begin position="8"/>
        <end position="57"/>
    </location>
</feature>
<proteinExistence type="predicted"/>
<evidence type="ECO:0000313" key="3">
    <source>
        <dbReference type="Proteomes" id="UP000526734"/>
    </source>
</evidence>
<name>A0A7W3ZFJ6_9PSEU</name>
<accession>A0A7W3ZFJ6</accession>
<comment type="caution">
    <text evidence="2">The sequence shown here is derived from an EMBL/GenBank/DDBJ whole genome shotgun (WGS) entry which is preliminary data.</text>
</comment>
<keyword evidence="3" id="KW-1185">Reference proteome</keyword>
<evidence type="ECO:0000313" key="2">
    <source>
        <dbReference type="EMBL" id="MBB1159555.1"/>
    </source>
</evidence>
<dbReference type="InterPro" id="IPR046342">
    <property type="entry name" value="CBS_dom_sf"/>
</dbReference>
<evidence type="ECO:0000259" key="1">
    <source>
        <dbReference type="Pfam" id="PF00571"/>
    </source>
</evidence>
<dbReference type="Gene3D" id="3.10.580.10">
    <property type="entry name" value="CBS-domain"/>
    <property type="match status" value="1"/>
</dbReference>
<dbReference type="SUPFAM" id="SSF54631">
    <property type="entry name" value="CBS-domain pair"/>
    <property type="match status" value="1"/>
</dbReference>
<dbReference type="RefSeq" id="WP_182896230.1">
    <property type="nucleotide sequence ID" value="NZ_JACGZW010000020.1"/>
</dbReference>
<organism evidence="2 3">
    <name type="scientific">Amycolatopsis dendrobii</name>
    <dbReference type="NCBI Taxonomy" id="2760662"/>
    <lineage>
        <taxon>Bacteria</taxon>
        <taxon>Bacillati</taxon>
        <taxon>Actinomycetota</taxon>
        <taxon>Actinomycetes</taxon>
        <taxon>Pseudonocardiales</taxon>
        <taxon>Pseudonocardiaceae</taxon>
        <taxon>Amycolatopsis</taxon>
    </lineage>
</organism>
<dbReference type="Pfam" id="PF00571">
    <property type="entry name" value="CBS"/>
    <property type="match status" value="2"/>
</dbReference>
<protein>
    <submittedName>
        <fullName evidence="2">CBS domain-containing protein</fullName>
    </submittedName>
</protein>
<feature type="domain" description="CBS" evidence="1">
    <location>
        <begin position="75"/>
        <end position="112"/>
    </location>
</feature>